<dbReference type="GO" id="GO:0016780">
    <property type="term" value="F:phosphotransferase activity, for other substituted phosphate groups"/>
    <property type="evidence" value="ECO:0007669"/>
    <property type="project" value="InterPro"/>
</dbReference>
<evidence type="ECO:0000256" key="9">
    <source>
        <dbReference type="ARBA" id="ARBA00023209"/>
    </source>
</evidence>
<dbReference type="AlphaFoldDB" id="A0A6I4TCU7"/>
<comment type="similarity">
    <text evidence="2 11">Belongs to the CDP-alcohol phosphatidyltransferase class-I family.</text>
</comment>
<dbReference type="OrthoDB" id="9777147at2"/>
<gene>
    <name evidence="15" type="ORF">GRI40_04200</name>
</gene>
<evidence type="ECO:0000313" key="16">
    <source>
        <dbReference type="Proteomes" id="UP000439522"/>
    </source>
</evidence>
<evidence type="ECO:0000256" key="12">
    <source>
        <dbReference type="SAM" id="MobiDB-lite"/>
    </source>
</evidence>
<evidence type="ECO:0000256" key="7">
    <source>
        <dbReference type="ARBA" id="ARBA00023098"/>
    </source>
</evidence>
<keyword evidence="16" id="KW-1185">Reference proteome</keyword>
<feature type="transmembrane region" description="Helical" evidence="13">
    <location>
        <begin position="154"/>
        <end position="177"/>
    </location>
</feature>
<dbReference type="RefSeq" id="WP_160610184.1">
    <property type="nucleotide sequence ID" value="NZ_WTZA01000001.1"/>
</dbReference>
<evidence type="ECO:0000256" key="10">
    <source>
        <dbReference type="ARBA" id="ARBA00023264"/>
    </source>
</evidence>
<keyword evidence="6 13" id="KW-1133">Transmembrane helix</keyword>
<dbReference type="InterPro" id="IPR043130">
    <property type="entry name" value="CDP-OH_PTrfase_TM_dom"/>
</dbReference>
<dbReference type="PROSITE" id="PS00379">
    <property type="entry name" value="CDP_ALCOHOL_P_TRANSF"/>
    <property type="match status" value="1"/>
</dbReference>
<feature type="transmembrane region" description="Helical" evidence="13">
    <location>
        <begin position="218"/>
        <end position="236"/>
    </location>
</feature>
<keyword evidence="5 13" id="KW-0812">Transmembrane</keyword>
<reference evidence="15 16" key="1">
    <citation type="submission" date="2019-12" db="EMBL/GenBank/DDBJ databases">
        <title>Genomic-based taxomic classification of the family Erythrobacteraceae.</title>
        <authorList>
            <person name="Xu L."/>
        </authorList>
    </citation>
    <scope>NUCLEOTIDE SEQUENCE [LARGE SCALE GENOMIC DNA]</scope>
    <source>
        <strain evidence="15 16">100921-2</strain>
    </source>
</reference>
<dbReference type="GO" id="GO:0008654">
    <property type="term" value="P:phospholipid biosynthetic process"/>
    <property type="evidence" value="ECO:0007669"/>
    <property type="project" value="UniProtKB-KW"/>
</dbReference>
<evidence type="ECO:0000256" key="3">
    <source>
        <dbReference type="ARBA" id="ARBA00022516"/>
    </source>
</evidence>
<evidence type="ECO:0000256" key="13">
    <source>
        <dbReference type="SAM" id="Phobius"/>
    </source>
</evidence>
<feature type="domain" description="CDP-alcohol phosphatidyltransferase C-terminal" evidence="14">
    <location>
        <begin position="220"/>
        <end position="254"/>
    </location>
</feature>
<dbReference type="Pfam" id="PF08009">
    <property type="entry name" value="CDP-OH_P_tran_2"/>
    <property type="match status" value="1"/>
</dbReference>
<dbReference type="InterPro" id="IPR000462">
    <property type="entry name" value="CDP-OH_P_trans"/>
</dbReference>
<organism evidence="15 16">
    <name type="scientific">Tsuneonella aeria</name>
    <dbReference type="NCBI Taxonomy" id="1837929"/>
    <lineage>
        <taxon>Bacteria</taxon>
        <taxon>Pseudomonadati</taxon>
        <taxon>Pseudomonadota</taxon>
        <taxon>Alphaproteobacteria</taxon>
        <taxon>Sphingomonadales</taxon>
        <taxon>Erythrobacteraceae</taxon>
        <taxon>Tsuneonella</taxon>
    </lineage>
</organism>
<dbReference type="PANTHER" id="PTHR14269:SF61">
    <property type="entry name" value="CDP-DIACYLGLYCEROL--SERINE O-PHOSPHATIDYLTRANSFERASE"/>
    <property type="match status" value="1"/>
</dbReference>
<evidence type="ECO:0000256" key="8">
    <source>
        <dbReference type="ARBA" id="ARBA00023136"/>
    </source>
</evidence>
<evidence type="ECO:0000256" key="4">
    <source>
        <dbReference type="ARBA" id="ARBA00022679"/>
    </source>
</evidence>
<keyword evidence="10" id="KW-1208">Phospholipid metabolism</keyword>
<keyword evidence="8 13" id="KW-0472">Membrane</keyword>
<dbReference type="Proteomes" id="UP000439522">
    <property type="component" value="Unassembled WGS sequence"/>
</dbReference>
<evidence type="ECO:0000256" key="11">
    <source>
        <dbReference type="RuleBase" id="RU003750"/>
    </source>
</evidence>
<sequence>MIEGRPRIGPKAAEDETPLPPRGSGQRGLAMRAVVPNAITAAALCSGLTGIRFGISGMWAEAVLAIILAGVLDGIDGRIARLLKAQSRFGAELDSLADSLSFGTAPALILFLWSLSDMTRLGWFAALAFAVCGALRLARFNAQIDVTDQPHKSAGFLTGVPAPVGAGLAMLPIYLWMATGEPIFRDPRLVAPWTALMAFLMISNIATLSWTLMRPRRAVRLGVIAVVGMIFAALLLEPWWTLAAICIGYLALIPYAWARYARVRRQRAAVPVSAHLGADAGPH</sequence>
<evidence type="ECO:0000256" key="5">
    <source>
        <dbReference type="ARBA" id="ARBA00022692"/>
    </source>
</evidence>
<comment type="subcellular location">
    <subcellularLocation>
        <location evidence="1">Membrane</location>
        <topology evidence="1">Multi-pass membrane protein</topology>
    </subcellularLocation>
</comment>
<proteinExistence type="inferred from homology"/>
<dbReference type="InterPro" id="IPR012616">
    <property type="entry name" value="CDP-OH_P_trans_C"/>
</dbReference>
<evidence type="ECO:0000259" key="14">
    <source>
        <dbReference type="Pfam" id="PF08009"/>
    </source>
</evidence>
<dbReference type="InterPro" id="IPR048254">
    <property type="entry name" value="CDP_ALCOHOL_P_TRANSF_CS"/>
</dbReference>
<evidence type="ECO:0000256" key="1">
    <source>
        <dbReference type="ARBA" id="ARBA00004141"/>
    </source>
</evidence>
<keyword evidence="7" id="KW-0443">Lipid metabolism</keyword>
<dbReference type="InterPro" id="IPR050324">
    <property type="entry name" value="CDP-alcohol_PTase-I"/>
</dbReference>
<protein>
    <submittedName>
        <fullName evidence="15">CDP-diacylglycerol O-phosphatidyltransferase</fullName>
    </submittedName>
</protein>
<keyword evidence="3" id="KW-0444">Lipid biosynthesis</keyword>
<dbReference type="Pfam" id="PF01066">
    <property type="entry name" value="CDP-OH_P_transf"/>
    <property type="match status" value="1"/>
</dbReference>
<name>A0A6I4TCU7_9SPHN</name>
<evidence type="ECO:0000313" key="15">
    <source>
        <dbReference type="EMBL" id="MXO74426.1"/>
    </source>
</evidence>
<accession>A0A6I4TCU7</accession>
<dbReference type="EMBL" id="WTZA01000001">
    <property type="protein sequence ID" value="MXO74426.1"/>
    <property type="molecule type" value="Genomic_DNA"/>
</dbReference>
<comment type="caution">
    <text evidence="15">The sequence shown here is derived from an EMBL/GenBank/DDBJ whole genome shotgun (WGS) entry which is preliminary data.</text>
</comment>
<dbReference type="PANTHER" id="PTHR14269">
    <property type="entry name" value="CDP-DIACYLGLYCEROL--GLYCEROL-3-PHOSPHATE 3-PHOSPHATIDYLTRANSFERASE-RELATED"/>
    <property type="match status" value="1"/>
</dbReference>
<evidence type="ECO:0000256" key="2">
    <source>
        <dbReference type="ARBA" id="ARBA00010441"/>
    </source>
</evidence>
<feature type="transmembrane region" description="Helical" evidence="13">
    <location>
        <begin position="242"/>
        <end position="258"/>
    </location>
</feature>
<feature type="transmembrane region" description="Helical" evidence="13">
    <location>
        <begin position="29"/>
        <end position="51"/>
    </location>
</feature>
<keyword evidence="4 11" id="KW-0808">Transferase</keyword>
<feature type="region of interest" description="Disordered" evidence="12">
    <location>
        <begin position="1"/>
        <end position="27"/>
    </location>
</feature>
<keyword evidence="9" id="KW-0594">Phospholipid biosynthesis</keyword>
<feature type="transmembrane region" description="Helical" evidence="13">
    <location>
        <begin position="121"/>
        <end position="142"/>
    </location>
</feature>
<evidence type="ECO:0000256" key="6">
    <source>
        <dbReference type="ARBA" id="ARBA00022989"/>
    </source>
</evidence>
<dbReference type="GO" id="GO:0016020">
    <property type="term" value="C:membrane"/>
    <property type="evidence" value="ECO:0007669"/>
    <property type="project" value="UniProtKB-SubCell"/>
</dbReference>
<dbReference type="Gene3D" id="1.20.120.1760">
    <property type="match status" value="1"/>
</dbReference>
<feature type="transmembrane region" description="Helical" evidence="13">
    <location>
        <begin position="189"/>
        <end position="211"/>
    </location>
</feature>